<dbReference type="SUPFAM" id="SSF46689">
    <property type="entry name" value="Homeodomain-like"/>
    <property type="match status" value="1"/>
</dbReference>
<dbReference type="GO" id="GO:0005634">
    <property type="term" value="C:nucleus"/>
    <property type="evidence" value="ECO:0007669"/>
    <property type="project" value="UniProtKB-SubCell"/>
</dbReference>
<accession>A0A9J6GSA4</accession>
<dbReference type="GO" id="GO:0015074">
    <property type="term" value="P:DNA integration"/>
    <property type="evidence" value="ECO:0007669"/>
    <property type="project" value="InterPro"/>
</dbReference>
<dbReference type="EMBL" id="JABSTR010000008">
    <property type="protein sequence ID" value="KAH9378322.1"/>
    <property type="molecule type" value="Genomic_DNA"/>
</dbReference>
<comment type="caution">
    <text evidence="3">The sequence shown here is derived from an EMBL/GenBank/DDBJ whole genome shotgun (WGS) entry which is preliminary data.</text>
</comment>
<dbReference type="Gene3D" id="1.10.10.10">
    <property type="entry name" value="Winged helix-like DNA-binding domain superfamily/Winged helix DNA-binding domain"/>
    <property type="match status" value="1"/>
</dbReference>
<sequence>MPSVSPEERARIVALFIHGVPQRGIAEQTGRPLSTVYRICQAYRDKGWLEKLPRWHRQRVTGNEEDLHIVAAAVDSPNITAREIKDTFELSASTSTIRRRLHEADVRSRVPSHKPLVSAANRNARLETHAQSHASWPAEHWRCVMFDVL</sequence>
<dbReference type="AlphaFoldDB" id="A0A9J6GSA4"/>
<comment type="subcellular location">
    <subcellularLocation>
        <location evidence="1">Nucleus</location>
    </subcellularLocation>
</comment>
<gene>
    <name evidence="3" type="ORF">HPB48_018875</name>
</gene>
<dbReference type="OMA" id="YRICQAY"/>
<evidence type="ECO:0000259" key="2">
    <source>
        <dbReference type="Pfam" id="PF01498"/>
    </source>
</evidence>
<reference evidence="3 4" key="1">
    <citation type="journal article" date="2020" name="Cell">
        <title>Large-Scale Comparative Analyses of Tick Genomes Elucidate Their Genetic Diversity and Vector Capacities.</title>
        <authorList>
            <consortium name="Tick Genome and Microbiome Consortium (TIGMIC)"/>
            <person name="Jia N."/>
            <person name="Wang J."/>
            <person name="Shi W."/>
            <person name="Du L."/>
            <person name="Sun Y."/>
            <person name="Zhan W."/>
            <person name="Jiang J.F."/>
            <person name="Wang Q."/>
            <person name="Zhang B."/>
            <person name="Ji P."/>
            <person name="Bell-Sakyi L."/>
            <person name="Cui X.M."/>
            <person name="Yuan T.T."/>
            <person name="Jiang B.G."/>
            <person name="Yang W.F."/>
            <person name="Lam T.T."/>
            <person name="Chang Q.C."/>
            <person name="Ding S.J."/>
            <person name="Wang X.J."/>
            <person name="Zhu J.G."/>
            <person name="Ruan X.D."/>
            <person name="Zhao L."/>
            <person name="Wei J.T."/>
            <person name="Ye R.Z."/>
            <person name="Que T.C."/>
            <person name="Du C.H."/>
            <person name="Zhou Y.H."/>
            <person name="Cheng J.X."/>
            <person name="Dai P.F."/>
            <person name="Guo W.B."/>
            <person name="Han X.H."/>
            <person name="Huang E.J."/>
            <person name="Li L.F."/>
            <person name="Wei W."/>
            <person name="Gao Y.C."/>
            <person name="Liu J.Z."/>
            <person name="Shao H.Z."/>
            <person name="Wang X."/>
            <person name="Wang C.C."/>
            <person name="Yang T.C."/>
            <person name="Huo Q.B."/>
            <person name="Li W."/>
            <person name="Chen H.Y."/>
            <person name="Chen S.E."/>
            <person name="Zhou L.G."/>
            <person name="Ni X.B."/>
            <person name="Tian J.H."/>
            <person name="Sheng Y."/>
            <person name="Liu T."/>
            <person name="Pan Y.S."/>
            <person name="Xia L.Y."/>
            <person name="Li J."/>
            <person name="Zhao F."/>
            <person name="Cao W.C."/>
        </authorList>
    </citation>
    <scope>NUCLEOTIDE SEQUENCE [LARGE SCALE GENOMIC DNA]</scope>
    <source>
        <strain evidence="3">HaeL-2018</strain>
    </source>
</reference>
<name>A0A9J6GSA4_HAELO</name>
<evidence type="ECO:0000313" key="3">
    <source>
        <dbReference type="EMBL" id="KAH9378322.1"/>
    </source>
</evidence>
<dbReference type="InterPro" id="IPR002492">
    <property type="entry name" value="Transposase_Tc1-like"/>
</dbReference>
<dbReference type="VEuPathDB" id="VectorBase:HLOH_052605"/>
<protein>
    <recommendedName>
        <fullName evidence="2">Transposase Tc1-like domain-containing protein</fullName>
    </recommendedName>
</protein>
<evidence type="ECO:0000313" key="4">
    <source>
        <dbReference type="Proteomes" id="UP000821853"/>
    </source>
</evidence>
<dbReference type="GO" id="GO:0006313">
    <property type="term" value="P:DNA transposition"/>
    <property type="evidence" value="ECO:0007669"/>
    <property type="project" value="InterPro"/>
</dbReference>
<dbReference type="InterPro" id="IPR009057">
    <property type="entry name" value="Homeodomain-like_sf"/>
</dbReference>
<dbReference type="Pfam" id="PF13384">
    <property type="entry name" value="HTH_23"/>
    <property type="match status" value="1"/>
</dbReference>
<dbReference type="GO" id="GO:0003677">
    <property type="term" value="F:DNA binding"/>
    <property type="evidence" value="ECO:0007669"/>
    <property type="project" value="InterPro"/>
</dbReference>
<keyword evidence="4" id="KW-1185">Reference proteome</keyword>
<evidence type="ECO:0000256" key="1">
    <source>
        <dbReference type="ARBA" id="ARBA00004123"/>
    </source>
</evidence>
<organism evidence="3 4">
    <name type="scientific">Haemaphysalis longicornis</name>
    <name type="common">Bush tick</name>
    <dbReference type="NCBI Taxonomy" id="44386"/>
    <lineage>
        <taxon>Eukaryota</taxon>
        <taxon>Metazoa</taxon>
        <taxon>Ecdysozoa</taxon>
        <taxon>Arthropoda</taxon>
        <taxon>Chelicerata</taxon>
        <taxon>Arachnida</taxon>
        <taxon>Acari</taxon>
        <taxon>Parasitiformes</taxon>
        <taxon>Ixodida</taxon>
        <taxon>Ixodoidea</taxon>
        <taxon>Ixodidae</taxon>
        <taxon>Haemaphysalinae</taxon>
        <taxon>Haemaphysalis</taxon>
    </lineage>
</organism>
<proteinExistence type="predicted"/>
<dbReference type="Pfam" id="PF01498">
    <property type="entry name" value="HTH_Tnp_Tc3_2"/>
    <property type="match status" value="1"/>
</dbReference>
<dbReference type="InterPro" id="IPR036388">
    <property type="entry name" value="WH-like_DNA-bd_sf"/>
</dbReference>
<dbReference type="OrthoDB" id="6503215at2759"/>
<feature type="domain" description="Transposase Tc1-like" evidence="2">
    <location>
        <begin position="69"/>
        <end position="133"/>
    </location>
</feature>
<dbReference type="Proteomes" id="UP000821853">
    <property type="component" value="Unassembled WGS sequence"/>
</dbReference>